<dbReference type="InterPro" id="IPR044878">
    <property type="entry name" value="UbiA_sf"/>
</dbReference>
<feature type="transmembrane region" description="Helical" evidence="6">
    <location>
        <begin position="100"/>
        <end position="121"/>
    </location>
</feature>
<evidence type="ECO:0000313" key="7">
    <source>
        <dbReference type="EMBL" id="RUQ88236.1"/>
    </source>
</evidence>
<feature type="transmembrane region" description="Helical" evidence="6">
    <location>
        <begin position="34"/>
        <end position="55"/>
    </location>
</feature>
<gene>
    <name evidence="7" type="ORF">EKM59_06055</name>
</gene>
<evidence type="ECO:0000256" key="6">
    <source>
        <dbReference type="SAM" id="Phobius"/>
    </source>
</evidence>
<dbReference type="RefSeq" id="WP_126954380.1">
    <property type="nucleotide sequence ID" value="NZ_RZGR01000014.1"/>
</dbReference>
<protein>
    <submittedName>
        <fullName evidence="7">Decaprenyl-phosphate phosphoribosyltransferase</fullName>
        <ecNumber evidence="7">2.4.2.45</ecNumber>
    </submittedName>
</protein>
<evidence type="ECO:0000256" key="4">
    <source>
        <dbReference type="ARBA" id="ARBA00022989"/>
    </source>
</evidence>
<comment type="subcellular location">
    <subcellularLocation>
        <location evidence="1">Membrane</location>
        <topology evidence="1">Multi-pass membrane protein</topology>
    </subcellularLocation>
</comment>
<dbReference type="InterPro" id="IPR000537">
    <property type="entry name" value="UbiA_prenyltransferase"/>
</dbReference>
<keyword evidence="3 6" id="KW-0812">Transmembrane</keyword>
<keyword evidence="4 6" id="KW-1133">Transmembrane helix</keyword>
<evidence type="ECO:0000256" key="1">
    <source>
        <dbReference type="ARBA" id="ARBA00004141"/>
    </source>
</evidence>
<dbReference type="Proteomes" id="UP000288012">
    <property type="component" value="Unassembled WGS sequence"/>
</dbReference>
<feature type="transmembrane region" description="Helical" evidence="6">
    <location>
        <begin position="75"/>
        <end position="94"/>
    </location>
</feature>
<name>A0A433JJG5_9GAMM</name>
<dbReference type="GO" id="GO:0016020">
    <property type="term" value="C:membrane"/>
    <property type="evidence" value="ECO:0007669"/>
    <property type="project" value="UniProtKB-SubCell"/>
</dbReference>
<keyword evidence="7" id="KW-0808">Transferase</keyword>
<keyword evidence="7" id="KW-0328">Glycosyltransferase</keyword>
<evidence type="ECO:0000256" key="2">
    <source>
        <dbReference type="ARBA" id="ARBA00022475"/>
    </source>
</evidence>
<dbReference type="EC" id="2.4.2.45" evidence="7"/>
<keyword evidence="2" id="KW-1003">Cell membrane</keyword>
<reference evidence="7 8" key="1">
    <citation type="submission" date="2018-12" db="EMBL/GenBank/DDBJ databases">
        <title>Legionella sp,whole genome shotgun sequence.</title>
        <authorList>
            <person name="Wu H."/>
        </authorList>
    </citation>
    <scope>NUCLEOTIDE SEQUENCE [LARGE SCALE GENOMIC DNA]</scope>
    <source>
        <strain evidence="8">km714</strain>
    </source>
</reference>
<dbReference type="GO" id="GO:0016757">
    <property type="term" value="F:glycosyltransferase activity"/>
    <property type="evidence" value="ECO:0007669"/>
    <property type="project" value="UniProtKB-KW"/>
</dbReference>
<dbReference type="CDD" id="cd13963">
    <property type="entry name" value="PT_UbiA_2"/>
    <property type="match status" value="1"/>
</dbReference>
<dbReference type="NCBIfam" id="NF008977">
    <property type="entry name" value="PRK12324.1-2"/>
    <property type="match status" value="1"/>
</dbReference>
<dbReference type="EMBL" id="RZGR01000014">
    <property type="protein sequence ID" value="RUQ88236.1"/>
    <property type="molecule type" value="Genomic_DNA"/>
</dbReference>
<keyword evidence="5 6" id="KW-0472">Membrane</keyword>
<evidence type="ECO:0000256" key="3">
    <source>
        <dbReference type="ARBA" id="ARBA00022692"/>
    </source>
</evidence>
<proteinExistence type="predicted"/>
<feature type="transmembrane region" description="Helical" evidence="6">
    <location>
        <begin position="226"/>
        <end position="243"/>
    </location>
</feature>
<accession>A0A433JJG5</accession>
<feature type="transmembrane region" description="Helical" evidence="6">
    <location>
        <begin position="264"/>
        <end position="282"/>
    </location>
</feature>
<dbReference type="Gene3D" id="1.10.357.140">
    <property type="entry name" value="UbiA prenyltransferase"/>
    <property type="match status" value="1"/>
</dbReference>
<feature type="transmembrane region" description="Helical" evidence="6">
    <location>
        <begin position="128"/>
        <end position="149"/>
    </location>
</feature>
<keyword evidence="8" id="KW-1185">Reference proteome</keyword>
<sequence length="283" mass="32194">MAWLKKLFSLLRVNHWSKSIFVLLGVLYADTPGYWLEALLAAFCFCLIASAVYIYNDLQDIEEDRLHPHKQNRPLASMEVSAGFAITVLVVLLLTGLILAFTVSTTLTALLGIYLLINLLYNHWFRNIPIIDVICITLGFILRILAGTVGIGLPITWWLAITATLLSFLIALCKRRLEMQLGLAEVSRAVLARYHPPLLDFLINITAMGTFLAYLSYVLYTHHHSFYFLLTIPFAAFGLWRFLMLITVEKNVDDPVFIFFHDTLSRLNLLFFFMLTVAGLLSE</sequence>
<evidence type="ECO:0000256" key="5">
    <source>
        <dbReference type="ARBA" id="ARBA00023136"/>
    </source>
</evidence>
<organism evidence="7 8">
    <name type="scientific">Legionella septentrionalis</name>
    <dbReference type="NCBI Taxonomy" id="2498109"/>
    <lineage>
        <taxon>Bacteria</taxon>
        <taxon>Pseudomonadati</taxon>
        <taxon>Pseudomonadota</taxon>
        <taxon>Gammaproteobacteria</taxon>
        <taxon>Legionellales</taxon>
        <taxon>Legionellaceae</taxon>
        <taxon>Legionella</taxon>
    </lineage>
</organism>
<dbReference type="GO" id="GO:0016765">
    <property type="term" value="F:transferase activity, transferring alkyl or aryl (other than methyl) groups"/>
    <property type="evidence" value="ECO:0007669"/>
    <property type="project" value="InterPro"/>
</dbReference>
<dbReference type="OrthoDB" id="9803632at2"/>
<feature type="transmembrane region" description="Helical" evidence="6">
    <location>
        <begin position="198"/>
        <end position="220"/>
    </location>
</feature>
<comment type="caution">
    <text evidence="7">The sequence shown here is derived from an EMBL/GenBank/DDBJ whole genome shotgun (WGS) entry which is preliminary data.</text>
</comment>
<dbReference type="Pfam" id="PF01040">
    <property type="entry name" value="UbiA"/>
    <property type="match status" value="1"/>
</dbReference>
<dbReference type="AlphaFoldDB" id="A0A433JJG5"/>
<evidence type="ECO:0000313" key="8">
    <source>
        <dbReference type="Proteomes" id="UP000288012"/>
    </source>
</evidence>